<dbReference type="EMBL" id="QEFC01006186">
    <property type="protein sequence ID" value="KAE9444720.1"/>
    <property type="molecule type" value="Genomic_DNA"/>
</dbReference>
<feature type="compositionally biased region" description="Basic and acidic residues" evidence="1">
    <location>
        <begin position="476"/>
        <end position="486"/>
    </location>
</feature>
<dbReference type="InterPro" id="IPR019557">
    <property type="entry name" value="AminoTfrase-like_pln_mobile"/>
</dbReference>
<gene>
    <name evidence="3" type="ORF">C3L33_23382</name>
</gene>
<feature type="region of interest" description="Disordered" evidence="1">
    <location>
        <begin position="647"/>
        <end position="770"/>
    </location>
</feature>
<feature type="compositionally biased region" description="Acidic residues" evidence="1">
    <location>
        <begin position="671"/>
        <end position="691"/>
    </location>
</feature>
<name>A0A6A4KE74_9ERIC</name>
<protein>
    <recommendedName>
        <fullName evidence="2">Aminotransferase-like plant mobile domain-containing protein</fullName>
    </recommendedName>
</protein>
<organism evidence="3">
    <name type="scientific">Rhododendron williamsianum</name>
    <dbReference type="NCBI Taxonomy" id="262921"/>
    <lineage>
        <taxon>Eukaryota</taxon>
        <taxon>Viridiplantae</taxon>
        <taxon>Streptophyta</taxon>
        <taxon>Embryophyta</taxon>
        <taxon>Tracheophyta</taxon>
        <taxon>Spermatophyta</taxon>
        <taxon>Magnoliopsida</taxon>
        <taxon>eudicotyledons</taxon>
        <taxon>Gunneridae</taxon>
        <taxon>Pentapetalae</taxon>
        <taxon>asterids</taxon>
        <taxon>Ericales</taxon>
        <taxon>Ericaceae</taxon>
        <taxon>Ericoideae</taxon>
        <taxon>Rhodoreae</taxon>
        <taxon>Rhododendron</taxon>
    </lineage>
</organism>
<proteinExistence type="predicted"/>
<feature type="region of interest" description="Disordered" evidence="1">
    <location>
        <begin position="471"/>
        <end position="516"/>
    </location>
</feature>
<sequence>MPRGRERRRDRGLRVTAIVGEDHWVLVKGFRVDRRVLGELGVSTMEELLITSRAGTVVESGQERASSAALKSNKSLKTEKDKPPPPLPGPKFWFRAPYLGGGDKLWRLVEADAEIGKVVERGEFPHSLSAYRNYVVPPTAFAIWANDILGNTDFVELLRKADVHRAMVNTWGEIGPTLEDVGCLLRLPMLGKIDPSSGRLSPSQQGVVDALQKSVCLEKGHGGVKNTFTKWARYWYKDLGASKAGEEAHVVTDGPGLKEPAHLAAFLAYWLTWYIFPGPPKDGVDTALFELAAILASGESVPLAPLFMGTLFKRLDMLHDAARRSYGMYDLPIYVATNFLHMFLFERFPRVAPDRMILGRMIVEGRGNRAEMYVGRRYGQEVAFGMCGVILPMLLMLRKNLLLDQFVKGVPVSLEVEDVMSQDGELCLPKVKDPTFASFGARSPYVKEEVLGRVKEHLKNIYGTLEKDVGSSVSLSDRDGEGRAEGVRLSGKHTSKRPAKDAISKGNEESSKAVQPGVVEEVVRTPQVEVPEMETGGGSEVPSNSLEAIGALDQHAVARGGMDGIWVDEEVSSGRVPHPWKDSEESSKVIQSDVVEEVVKTPRVEVSEMAAEGGLKVPFDSLEAIGTFDQNAAVHVVMNDIWGDERVSSRGVSHPWKGKSLRHMRSSDGVQSEEEEDEEMEGEEEEEEGSEVNDRGDEQRDEEEGEENDCDDDRRDEEEGEKEAGLVEDQVGFNHVEEGGGGESLVQNSSSLQEEANERGIRSSYHWWKE</sequence>
<feature type="compositionally biased region" description="Polar residues" evidence="1">
    <location>
        <begin position="745"/>
        <end position="754"/>
    </location>
</feature>
<feature type="compositionally biased region" description="Low complexity" evidence="1">
    <location>
        <begin position="65"/>
        <end position="75"/>
    </location>
</feature>
<feature type="non-terminal residue" evidence="3">
    <location>
        <position position="1"/>
    </location>
</feature>
<evidence type="ECO:0000313" key="3">
    <source>
        <dbReference type="EMBL" id="KAE9444720.1"/>
    </source>
</evidence>
<feature type="domain" description="Aminotransferase-like plant mobile" evidence="2">
    <location>
        <begin position="170"/>
        <end position="355"/>
    </location>
</feature>
<dbReference type="Pfam" id="PF10536">
    <property type="entry name" value="PMD"/>
    <property type="match status" value="1"/>
</dbReference>
<dbReference type="OrthoDB" id="1679068at2759"/>
<dbReference type="PANTHER" id="PTHR46033:SF80">
    <property type="entry name" value="PROTEIN MAIN-LIKE 2-LIKE"/>
    <property type="match status" value="1"/>
</dbReference>
<accession>A0A6A4KE74</accession>
<feature type="non-terminal residue" evidence="3">
    <location>
        <position position="770"/>
    </location>
</feature>
<evidence type="ECO:0000259" key="2">
    <source>
        <dbReference type="Pfam" id="PF10536"/>
    </source>
</evidence>
<dbReference type="PANTHER" id="PTHR46033">
    <property type="entry name" value="PROTEIN MAIN-LIKE 2"/>
    <property type="match status" value="1"/>
</dbReference>
<comment type="caution">
    <text evidence="3">The sequence shown here is derived from an EMBL/GenBank/DDBJ whole genome shotgun (WGS) entry which is preliminary data.</text>
</comment>
<dbReference type="GO" id="GO:0010073">
    <property type="term" value="P:meristem maintenance"/>
    <property type="evidence" value="ECO:0007669"/>
    <property type="project" value="InterPro"/>
</dbReference>
<feature type="region of interest" description="Disordered" evidence="1">
    <location>
        <begin position="60"/>
        <end position="89"/>
    </location>
</feature>
<feature type="compositionally biased region" description="Basic and acidic residues" evidence="1">
    <location>
        <begin position="756"/>
        <end position="770"/>
    </location>
</feature>
<dbReference type="AlphaFoldDB" id="A0A6A4KE74"/>
<reference evidence="3" key="1">
    <citation type="journal article" date="2019" name="Genome Biol. Evol.">
        <title>The Rhododendron genome and chromosomal organization provide insight into shared whole-genome duplications across the heath family (Ericaceae).</title>
        <authorList>
            <person name="Soza V.L."/>
            <person name="Lindsley D."/>
            <person name="Waalkes A."/>
            <person name="Ramage E."/>
            <person name="Patwardhan R.P."/>
            <person name="Burton J.N."/>
            <person name="Adey A."/>
            <person name="Kumar A."/>
            <person name="Qiu R."/>
            <person name="Shendure J."/>
            <person name="Hall B."/>
        </authorList>
    </citation>
    <scope>NUCLEOTIDE SEQUENCE</scope>
    <source>
        <strain evidence="3">RSF 1966-606</strain>
    </source>
</reference>
<dbReference type="InterPro" id="IPR044824">
    <property type="entry name" value="MAIN-like"/>
</dbReference>
<feature type="compositionally biased region" description="Basic and acidic residues" evidence="1">
    <location>
        <begin position="498"/>
        <end position="511"/>
    </location>
</feature>
<feature type="compositionally biased region" description="Acidic residues" evidence="1">
    <location>
        <begin position="699"/>
        <end position="721"/>
    </location>
</feature>
<evidence type="ECO:0000256" key="1">
    <source>
        <dbReference type="SAM" id="MobiDB-lite"/>
    </source>
</evidence>